<organism evidence="2 3">
    <name type="scientific">Paralcaligenes ureilyticus</name>
    <dbReference type="NCBI Taxonomy" id="627131"/>
    <lineage>
        <taxon>Bacteria</taxon>
        <taxon>Pseudomonadati</taxon>
        <taxon>Pseudomonadota</taxon>
        <taxon>Betaproteobacteria</taxon>
        <taxon>Burkholderiales</taxon>
        <taxon>Alcaligenaceae</taxon>
        <taxon>Paralcaligenes</taxon>
    </lineage>
</organism>
<dbReference type="EMBL" id="SMAJ01000005">
    <property type="protein sequence ID" value="TCT08566.1"/>
    <property type="molecule type" value="Genomic_DNA"/>
</dbReference>
<dbReference type="Proteomes" id="UP000295525">
    <property type="component" value="Unassembled WGS sequence"/>
</dbReference>
<keyword evidence="1" id="KW-1133">Transmembrane helix</keyword>
<protein>
    <submittedName>
        <fullName evidence="2">Uncharacterized protein</fullName>
    </submittedName>
</protein>
<name>A0A4R3M6G5_9BURK</name>
<accession>A0A4R3M6G5</accession>
<comment type="caution">
    <text evidence="2">The sequence shown here is derived from an EMBL/GenBank/DDBJ whole genome shotgun (WGS) entry which is preliminary data.</text>
</comment>
<sequence>MVQFVLFLWIKNGPFSAELWFFFGRIVLFSAELWFFFVVAAPLVGAILAIAQNIRIRCQDSRVFQFGRAWFRVYS</sequence>
<proteinExistence type="predicted"/>
<keyword evidence="1" id="KW-0472">Membrane</keyword>
<dbReference type="AlphaFoldDB" id="A0A4R3M6G5"/>
<gene>
    <name evidence="2" type="ORF">EDC26_105117</name>
</gene>
<keyword evidence="3" id="KW-1185">Reference proteome</keyword>
<reference evidence="2 3" key="1">
    <citation type="submission" date="2019-03" db="EMBL/GenBank/DDBJ databases">
        <title>Genomic Encyclopedia of Type Strains, Phase IV (KMG-IV): sequencing the most valuable type-strain genomes for metagenomic binning, comparative biology and taxonomic classification.</title>
        <authorList>
            <person name="Goeker M."/>
        </authorList>
    </citation>
    <scope>NUCLEOTIDE SEQUENCE [LARGE SCALE GENOMIC DNA]</scope>
    <source>
        <strain evidence="2 3">DSM 24591</strain>
    </source>
</reference>
<keyword evidence="1" id="KW-0812">Transmembrane</keyword>
<evidence type="ECO:0000313" key="2">
    <source>
        <dbReference type="EMBL" id="TCT08566.1"/>
    </source>
</evidence>
<evidence type="ECO:0000313" key="3">
    <source>
        <dbReference type="Proteomes" id="UP000295525"/>
    </source>
</evidence>
<evidence type="ECO:0000256" key="1">
    <source>
        <dbReference type="SAM" id="Phobius"/>
    </source>
</evidence>
<feature type="transmembrane region" description="Helical" evidence="1">
    <location>
        <begin position="20"/>
        <end position="51"/>
    </location>
</feature>